<dbReference type="Pfam" id="PF03699">
    <property type="entry name" value="UPF0182"/>
    <property type="match status" value="1"/>
</dbReference>
<evidence type="ECO:0000313" key="8">
    <source>
        <dbReference type="Proteomes" id="UP000317371"/>
    </source>
</evidence>
<reference evidence="7 8" key="1">
    <citation type="submission" date="2019-06" db="EMBL/GenBank/DDBJ databases">
        <title>Genome sequence of Litorilinea aerophila BAA-2444.</title>
        <authorList>
            <person name="Maclea K.S."/>
            <person name="Maurais E.G."/>
            <person name="Iannazzi L.C."/>
        </authorList>
    </citation>
    <scope>NUCLEOTIDE SEQUENCE [LARGE SCALE GENOMIC DNA]</scope>
    <source>
        <strain evidence="7 8">ATCC BAA-2444</strain>
    </source>
</reference>
<sequence>MRQNDPFADLIRSIEENLQGEGDWIPPESERRAAGSQGNPRRILWFLLPLLLLIFFNRIVGFYTDWYWYESLGFERVFVTRFLASFGLFLAGALFFWIFLALNVLLARRLAPAGLANTALDQIANALGIRITSIILGGGVLLALILGGSLSSHWEELLLYLNQAPFQVTDPVFNRDVGFFIFTLPIWQLARNWLMSVIVITLLATAFVAGVGWRTWRVRTPVLAHLSVLGALILLLIAWQYRLDAYQLVYSTRGAVFGAGYTDVKAQLPAYNILSIVTLVTAVLLVVTVYLRQAWRAIVAVLVIWVAVAILAGNFYPGLVQRFQVSPNELNLERPYIENNIQFTRLAYDLDRIEVRSYDASNQLTAESLLAEPQTVRNIRLWDYRPLLQTYNQIQALRQYYEFNDIDIDRYTIEGERRQVMLAARELVPERLNQNAQTWVNRKLVYTHGYGVAASPVAQVTRDGLPEFLLKDLPPQGAIPITQPQIYFGELTNDYVIVRTTEPEFDFPREGENVTTRFTADTGIAMTFWKRLLFAVRFADINILLNQDIQPDSQLLWRRNILERIQEVAPFLRYDQDPYIVIGEDGRLYWMLDAYTVSDRFPYSEPFGSINYIRNPVKVVTNAYDGTMAFYVMDENEPITAAYRQIFPDLFRPLSAIPAGLQAHIRYPVGLFSVQAEMYRTYHMTDVNQFYNKEDVWAWPEEIFADQPQRIEPYYVLMQLPGSNDLDFVLILPFTPANRENMIAWMAVQNDPGKYGQQLVYEFGKDTLFYGPKQIEARIDQDPVISAQLSLWNQQGSDVIRGNLLVIPINNSLLYVEPLYLQAANGKIPELKRVILATADRVVMAENLGLALVELFGRDVLADSAVAELAASTGSPLPGESSGAVDGGSPAAGSTGSVAELIRQANEHFQRAQDYLRDGNWAGYGAEMDALQAVLEQLAALTGVNPAEPAATTP</sequence>
<feature type="transmembrane region" description="Helical" evidence="5">
    <location>
        <begin position="222"/>
        <end position="241"/>
    </location>
</feature>
<dbReference type="Proteomes" id="UP000317371">
    <property type="component" value="Unassembled WGS sequence"/>
</dbReference>
<evidence type="ECO:0000256" key="1">
    <source>
        <dbReference type="ARBA" id="ARBA00022475"/>
    </source>
</evidence>
<protein>
    <recommendedName>
        <fullName evidence="5">UPF0182 protein FKZ61_18400</fullName>
    </recommendedName>
</protein>
<name>A0A540VD92_9CHLR</name>
<keyword evidence="4 5" id="KW-0472">Membrane</keyword>
<keyword evidence="1 5" id="KW-1003">Cell membrane</keyword>
<evidence type="ECO:0000256" key="2">
    <source>
        <dbReference type="ARBA" id="ARBA00022692"/>
    </source>
</evidence>
<dbReference type="PANTHER" id="PTHR39344">
    <property type="entry name" value="UPF0182 PROTEIN SLL1060"/>
    <property type="match status" value="1"/>
</dbReference>
<dbReference type="PANTHER" id="PTHR39344:SF1">
    <property type="entry name" value="UPF0182 PROTEIN SLL1060"/>
    <property type="match status" value="1"/>
</dbReference>
<keyword evidence="3 5" id="KW-1133">Transmembrane helix</keyword>
<keyword evidence="8" id="KW-1185">Reference proteome</keyword>
<dbReference type="InParanoid" id="A0A540VD92"/>
<organism evidence="7 8">
    <name type="scientific">Litorilinea aerophila</name>
    <dbReference type="NCBI Taxonomy" id="1204385"/>
    <lineage>
        <taxon>Bacteria</taxon>
        <taxon>Bacillati</taxon>
        <taxon>Chloroflexota</taxon>
        <taxon>Caldilineae</taxon>
        <taxon>Caldilineales</taxon>
        <taxon>Caldilineaceae</taxon>
        <taxon>Litorilinea</taxon>
    </lineage>
</organism>
<dbReference type="RefSeq" id="WP_141611630.1">
    <property type="nucleotide sequence ID" value="NZ_VIGC02000028.1"/>
</dbReference>
<feature type="transmembrane region" description="Helical" evidence="5">
    <location>
        <begin position="83"/>
        <end position="106"/>
    </location>
</feature>
<feature type="region of interest" description="Disordered" evidence="6">
    <location>
        <begin position="872"/>
        <end position="896"/>
    </location>
</feature>
<evidence type="ECO:0000256" key="5">
    <source>
        <dbReference type="HAMAP-Rule" id="MF_01600"/>
    </source>
</evidence>
<gene>
    <name evidence="7" type="ORF">FKZ61_18400</name>
</gene>
<proteinExistence type="inferred from homology"/>
<dbReference type="GO" id="GO:0005576">
    <property type="term" value="C:extracellular region"/>
    <property type="evidence" value="ECO:0007669"/>
    <property type="project" value="TreeGrafter"/>
</dbReference>
<feature type="transmembrane region" description="Helical" evidence="5">
    <location>
        <begin position="193"/>
        <end position="213"/>
    </location>
</feature>
<dbReference type="GO" id="GO:0005886">
    <property type="term" value="C:plasma membrane"/>
    <property type="evidence" value="ECO:0007669"/>
    <property type="project" value="UniProtKB-SubCell"/>
</dbReference>
<evidence type="ECO:0000256" key="6">
    <source>
        <dbReference type="SAM" id="MobiDB-lite"/>
    </source>
</evidence>
<feature type="transmembrane region" description="Helical" evidence="5">
    <location>
        <begin position="43"/>
        <end position="63"/>
    </location>
</feature>
<dbReference type="HAMAP" id="MF_01600">
    <property type="entry name" value="UPF0182"/>
    <property type="match status" value="1"/>
</dbReference>
<feature type="transmembrane region" description="Helical" evidence="5">
    <location>
        <begin position="127"/>
        <end position="150"/>
    </location>
</feature>
<feature type="transmembrane region" description="Helical" evidence="5">
    <location>
        <begin position="298"/>
        <end position="316"/>
    </location>
</feature>
<comment type="subcellular location">
    <subcellularLocation>
        <location evidence="5">Cell membrane</location>
        <topology evidence="5">Multi-pass membrane protein</topology>
    </subcellularLocation>
</comment>
<feature type="transmembrane region" description="Helical" evidence="5">
    <location>
        <begin position="270"/>
        <end position="291"/>
    </location>
</feature>
<evidence type="ECO:0000313" key="7">
    <source>
        <dbReference type="EMBL" id="TQE94063.1"/>
    </source>
</evidence>
<keyword evidence="2 5" id="KW-0812">Transmembrane</keyword>
<evidence type="ECO:0000256" key="3">
    <source>
        <dbReference type="ARBA" id="ARBA00022989"/>
    </source>
</evidence>
<accession>A0A540VD92</accession>
<dbReference type="InterPro" id="IPR005372">
    <property type="entry name" value="UPF0182"/>
</dbReference>
<comment type="caution">
    <text evidence="7">The sequence shown here is derived from an EMBL/GenBank/DDBJ whole genome shotgun (WGS) entry which is preliminary data.</text>
</comment>
<dbReference type="AlphaFoldDB" id="A0A540VD92"/>
<comment type="similarity">
    <text evidence="5">Belongs to the UPF0182 family.</text>
</comment>
<dbReference type="OrthoDB" id="9763654at2"/>
<evidence type="ECO:0000256" key="4">
    <source>
        <dbReference type="ARBA" id="ARBA00023136"/>
    </source>
</evidence>
<dbReference type="EMBL" id="VIGC01000028">
    <property type="protein sequence ID" value="TQE94063.1"/>
    <property type="molecule type" value="Genomic_DNA"/>
</dbReference>